<dbReference type="PROSITE" id="PS50157">
    <property type="entry name" value="ZINC_FINGER_C2H2_2"/>
    <property type="match status" value="4"/>
</dbReference>
<accession>A0AAW2I4N5</accession>
<evidence type="ECO:0000313" key="10">
    <source>
        <dbReference type="EMBL" id="KAL0276678.1"/>
    </source>
</evidence>
<feature type="compositionally biased region" description="Low complexity" evidence="8">
    <location>
        <begin position="23"/>
        <end position="34"/>
    </location>
</feature>
<protein>
    <recommendedName>
        <fullName evidence="9">C2H2-type domain-containing protein</fullName>
    </recommendedName>
</protein>
<evidence type="ECO:0000256" key="8">
    <source>
        <dbReference type="SAM" id="MobiDB-lite"/>
    </source>
</evidence>
<proteinExistence type="predicted"/>
<evidence type="ECO:0000256" key="2">
    <source>
        <dbReference type="ARBA" id="ARBA00022723"/>
    </source>
</evidence>
<dbReference type="InterPro" id="IPR013087">
    <property type="entry name" value="Znf_C2H2_type"/>
</dbReference>
<feature type="compositionally biased region" description="Low complexity" evidence="8">
    <location>
        <begin position="42"/>
        <end position="61"/>
    </location>
</feature>
<keyword evidence="3" id="KW-0677">Repeat</keyword>
<reference evidence="10" key="1">
    <citation type="journal article" date="2024" name="Gigascience">
        <title>Chromosome-level genome of the poultry shaft louse Menopon gallinae provides insight into the host-switching and adaptive evolution of parasitic lice.</title>
        <authorList>
            <person name="Xu Y."/>
            <person name="Ma L."/>
            <person name="Liu S."/>
            <person name="Liang Y."/>
            <person name="Liu Q."/>
            <person name="He Z."/>
            <person name="Tian L."/>
            <person name="Duan Y."/>
            <person name="Cai W."/>
            <person name="Li H."/>
            <person name="Song F."/>
        </authorList>
    </citation>
    <scope>NUCLEOTIDE SEQUENCE</scope>
    <source>
        <strain evidence="10">Cailab_2023a</strain>
    </source>
</reference>
<evidence type="ECO:0000256" key="6">
    <source>
        <dbReference type="ARBA" id="ARBA00023242"/>
    </source>
</evidence>
<dbReference type="Gene3D" id="3.30.160.60">
    <property type="entry name" value="Classic Zinc Finger"/>
    <property type="match status" value="3"/>
</dbReference>
<feature type="domain" description="C2H2-type" evidence="9">
    <location>
        <begin position="286"/>
        <end position="313"/>
    </location>
</feature>
<comment type="subcellular location">
    <subcellularLocation>
        <location evidence="1">Nucleus</location>
    </subcellularLocation>
</comment>
<dbReference type="PROSITE" id="PS00028">
    <property type="entry name" value="ZINC_FINGER_C2H2_1"/>
    <property type="match status" value="3"/>
</dbReference>
<keyword evidence="4 7" id="KW-0863">Zinc-finger</keyword>
<dbReference type="InterPro" id="IPR036236">
    <property type="entry name" value="Znf_C2H2_sf"/>
</dbReference>
<evidence type="ECO:0000256" key="1">
    <source>
        <dbReference type="ARBA" id="ARBA00004123"/>
    </source>
</evidence>
<evidence type="ECO:0000256" key="4">
    <source>
        <dbReference type="ARBA" id="ARBA00022771"/>
    </source>
</evidence>
<evidence type="ECO:0000256" key="7">
    <source>
        <dbReference type="PROSITE-ProRule" id="PRU00042"/>
    </source>
</evidence>
<dbReference type="FunFam" id="3.30.160.60:FF:000139">
    <property type="entry name" value="zinc finger protein 1 homolog"/>
    <property type="match status" value="1"/>
</dbReference>
<evidence type="ECO:0000256" key="5">
    <source>
        <dbReference type="ARBA" id="ARBA00022833"/>
    </source>
</evidence>
<dbReference type="GO" id="GO:0008270">
    <property type="term" value="F:zinc ion binding"/>
    <property type="evidence" value="ECO:0007669"/>
    <property type="project" value="UniProtKB-KW"/>
</dbReference>
<sequence>MSDRRKGKGKAIYNNEAGPPQPHQQQPQTAQPPQQQQPPPQQQQQPQGQLQQQQSSVPQQVTIQHTQTVTIQPRVIYGKQMPVSVPTQQIQPDQNVRIIYTQQTPMQVQMQVPGDPNVRTTYVLSNQHIGLNPLQVQDGTMINRAEQVVCEVDLRQYQQMQQQAAAAHQVVQQQQPQHNDDHIRTAMQVMTSQYQQTNELPPPPHVVDQSQQTHTPIQLSLPTKKKEKVLLPCMHCKDSFRTECQLQAHIRNKHIKPYKCDNCWKAFSFESQLKLHVTTHTGEKPYKCDVCPKAYARKTALFNHVRVHARKKFFKCCKYCGKGFKNEEKLEKHERMHSMSDERKYVSLEMYVENK</sequence>
<dbReference type="AlphaFoldDB" id="A0AAW2I4N5"/>
<feature type="domain" description="C2H2-type" evidence="9">
    <location>
        <begin position="231"/>
        <end position="259"/>
    </location>
</feature>
<dbReference type="PANTHER" id="PTHR23226">
    <property type="entry name" value="ZINC FINGER AND SCAN DOMAIN-CONTAINING"/>
    <property type="match status" value="1"/>
</dbReference>
<name>A0AAW2I4N5_9NEOP</name>
<feature type="domain" description="C2H2-type" evidence="9">
    <location>
        <begin position="258"/>
        <end position="285"/>
    </location>
</feature>
<dbReference type="GO" id="GO:0005634">
    <property type="term" value="C:nucleus"/>
    <property type="evidence" value="ECO:0007669"/>
    <property type="project" value="UniProtKB-SubCell"/>
</dbReference>
<dbReference type="Pfam" id="PF00096">
    <property type="entry name" value="zf-C2H2"/>
    <property type="match status" value="3"/>
</dbReference>
<keyword evidence="6" id="KW-0539">Nucleus</keyword>
<dbReference type="FunFam" id="3.30.160.60:FF:000557">
    <property type="entry name" value="zinc finger and SCAN domain-containing protein 29"/>
    <property type="match status" value="1"/>
</dbReference>
<evidence type="ECO:0000256" key="3">
    <source>
        <dbReference type="ARBA" id="ARBA00022737"/>
    </source>
</evidence>
<feature type="region of interest" description="Disordered" evidence="8">
    <location>
        <begin position="1"/>
        <end position="61"/>
    </location>
</feature>
<gene>
    <name evidence="10" type="ORF">PYX00_004194</name>
</gene>
<evidence type="ECO:0000259" key="9">
    <source>
        <dbReference type="PROSITE" id="PS50157"/>
    </source>
</evidence>
<comment type="caution">
    <text evidence="10">The sequence shown here is derived from an EMBL/GenBank/DDBJ whole genome shotgun (WGS) entry which is preliminary data.</text>
</comment>
<dbReference type="EMBL" id="JARGDH010000002">
    <property type="protein sequence ID" value="KAL0276678.1"/>
    <property type="molecule type" value="Genomic_DNA"/>
</dbReference>
<feature type="domain" description="C2H2-type" evidence="9">
    <location>
        <begin position="314"/>
        <end position="342"/>
    </location>
</feature>
<organism evidence="10">
    <name type="scientific">Menopon gallinae</name>
    <name type="common">poultry shaft louse</name>
    <dbReference type="NCBI Taxonomy" id="328185"/>
    <lineage>
        <taxon>Eukaryota</taxon>
        <taxon>Metazoa</taxon>
        <taxon>Ecdysozoa</taxon>
        <taxon>Arthropoda</taxon>
        <taxon>Hexapoda</taxon>
        <taxon>Insecta</taxon>
        <taxon>Pterygota</taxon>
        <taxon>Neoptera</taxon>
        <taxon>Paraneoptera</taxon>
        <taxon>Psocodea</taxon>
        <taxon>Troctomorpha</taxon>
        <taxon>Phthiraptera</taxon>
        <taxon>Amblycera</taxon>
        <taxon>Menoponidae</taxon>
        <taxon>Menopon</taxon>
    </lineage>
</organism>
<keyword evidence="2" id="KW-0479">Metal-binding</keyword>
<dbReference type="SMART" id="SM00355">
    <property type="entry name" value="ZnF_C2H2"/>
    <property type="match status" value="4"/>
</dbReference>
<dbReference type="SUPFAM" id="SSF57667">
    <property type="entry name" value="beta-beta-alpha zinc fingers"/>
    <property type="match status" value="2"/>
</dbReference>
<keyword evidence="5" id="KW-0862">Zinc</keyword>